<dbReference type="GO" id="GO:0005509">
    <property type="term" value="F:calcium ion binding"/>
    <property type="evidence" value="ECO:0007669"/>
    <property type="project" value="TreeGrafter"/>
</dbReference>
<sequence length="1969" mass="216603">MPGKIKVKVLAGRNLPVMDRASDTTDAFVEIKFGGVTHKTDVCRKSLNPHWNSTEWYRFEVDESELQDEPLQLRLMDHDTYSANDAIGKVVISLAPLLAREANNAKSTTTPHGGAVMSGWIPVFDTMHGIRGELNVIVKVELFSDFNKYKTSSCGVQFFHCPTIPPGYRATSIHGFVEELVMNDDPEYQWIDKIRTPRASNEARQVAFIKLSNQVQRLIGLKAAELGANAVVGYQQDFDLEGEAGVVARAIGTAVSMTPIPMPSQPINMPPCTQHSFLHGLLCPSANLNRQLKKYLDILATDNENLTDLNIYYQTHQEELQKMLVILNPNASAMLDETDALDDDEKSLDCRRQSSITSYTGSGSIFQDEYYHHRNLRHLTEDQTDLNRLLNRDSDDSDSSGPLQKIKNLKTHFFAKRFTTRSKKSDKQDDSISLKSNSSETSRLSLVDLKNEFKKLKRFKKPTFLKPVVVNKDDQGEGMASILARSVIHAQTSLACISETQDSEQSPGSTLRRTSESEPTINISDDENPTINKEADGSNKSDKTLPEIHFTSLSNINAEDAKPSRQRKISESCPATPMPSRSENLTLPGEDNYFGSISSALSAESSELETSTDGEDESSDLKTDTDKSIETTSSIVHSVLSQERDPTVIANMDRKLNVVEIASPDQNFKANEIQQGLDKKIELEQQIFDNQLLIDKCKSLETIQVQVPSKNDLKEKLIKSNEASTTSVKDDTCVTKSNSHHFKFHNPFSHKKHSKSISEPSSPVEKSSFVYRSSQRIKRQLSKLSNSTMIKSISHYSLHPKKKETKMPLSQPGSSTDIKSKAPSDTVLGSTFLSYNDLLSLDRESRDNNILHKSDEFNRAKVSMYIGSEPVSRASLSASMFSHHKEESHDHSKKSSKGSKSTGLVHTAMETMLLDRVQNLMVPGSPDCHSKETKQFFADVNEKLGEVAKDRYKAERKESFQRKLVPIPLKISKVPPVSTKPIIVSTIYKKDKNSGLVKTAMETMLMDRVQSVLVPSTPGSPKPELVFTDFDSSEKHDLPKSKLKKPLNLIHSLLTSKSSEPSSPTEKYFNNKKKKEQVESTGLVHTAMETMLMEKVQAVLGPETPEPTYFNVFDSPVIPKPKIENDELKESGLVHSAVESMERMNASALGAGVPNPVIIENVDSKPTKPKEEFSSGLTHTAMETILMDKVNSLVGQPGATFVEPKTYAEVSEALKASREDLTSKEHVISAVETITSDKAYASELDALVPSNPVILNNSTDGKCNEQLHKETILMKKVHSLVDKPGMTYVEPKFFTNTISESVEHLNDDLKSPGLVQTVVQTILLDNVKPLEKHSDVIDDEFKNDKGFSANYSDGNIESLGLVNRESEPIINRAEPRAENEDHKPKNGQTTGIINTEMNTVVIDKVQSACVKDIDGDDATGKIGVKRTKSKKLTRQDSIHSVTENEPPKMSDNLNTSPYQVTRTPVHPTLGVLETIPSLPEGSLDHDFVEETNISVCDNTHAVCRSNRSERERRTEDKCDKDKGSPRHARHESYGGRDPPPSHAQNSSLNAPSTPMGIHRRSSDSDLSVTPKGSSLTTSAVNVGSGGGAILRPSMNSNNLDMLEYPFLTMTEYPPGFIVHIGGTVCARSVKLAEGGEGAARAAWWAELRTELRAHARALRCNAVIAYSDTAAICEDVCVLSASGTAAVINLDCGFNAESDNMITVNAGSRNAMDELESESCSMAHVPYSPGSGPYRAELSTCGGCRRARVPTVLLATCAKPNKLTSQAKAVTLTAVASRVRRAPPTSEPGARDISDQLPFLEYELHKLLLAKLRMQGANALFSLQTQIAIGERCVMALASGTAVRLSALPPPTPPRIKASENDKDALEIQKALWESFSANRVANGFDVGTAEHNTNGALPEAEGDDPPALDLCADKDACVLELDEAEDVETARALAKRHVNMQVFTSSLKPVLGAPPHAFTQVRNLIMQN</sequence>
<feature type="compositionally biased region" description="Basic residues" evidence="1">
    <location>
        <begin position="744"/>
        <end position="755"/>
    </location>
</feature>
<protein>
    <recommendedName>
        <fullName evidence="2">C2 domain-containing protein</fullName>
    </recommendedName>
</protein>
<dbReference type="CDD" id="cd08688">
    <property type="entry name" value="C2_KIAA0528-like"/>
    <property type="match status" value="1"/>
</dbReference>
<feature type="region of interest" description="Disordered" evidence="1">
    <location>
        <begin position="878"/>
        <end position="903"/>
    </location>
</feature>
<dbReference type="InterPro" id="IPR056431">
    <property type="entry name" value="C2CD5_YbjQ-rel_dom"/>
</dbReference>
<dbReference type="Pfam" id="PF23025">
    <property type="entry name" value="YbjQ_2"/>
    <property type="match status" value="3"/>
</dbReference>
<dbReference type="Pfam" id="PF00168">
    <property type="entry name" value="C2"/>
    <property type="match status" value="1"/>
</dbReference>
<dbReference type="InterPro" id="IPR038983">
    <property type="entry name" value="C2CD5"/>
</dbReference>
<dbReference type="Proteomes" id="UP000494256">
    <property type="component" value="Unassembled WGS sequence"/>
</dbReference>
<feature type="compositionally biased region" description="Polar residues" evidence="1">
    <location>
        <begin position="1542"/>
        <end position="1552"/>
    </location>
</feature>
<dbReference type="GO" id="GO:0005544">
    <property type="term" value="F:calcium-dependent phospholipid binding"/>
    <property type="evidence" value="ECO:0007669"/>
    <property type="project" value="InterPro"/>
</dbReference>
<feature type="region of interest" description="Disordered" evidence="1">
    <location>
        <begin position="744"/>
        <end position="765"/>
    </location>
</feature>
<dbReference type="GO" id="GO:0065002">
    <property type="term" value="P:intracellular protein transmembrane transport"/>
    <property type="evidence" value="ECO:0007669"/>
    <property type="project" value="TreeGrafter"/>
</dbReference>
<gene>
    <name evidence="3" type="ORF">APLA_LOCUS5441</name>
    <name evidence="4" type="ORF">APLA_LOCUS8047</name>
</gene>
<feature type="compositionally biased region" description="Basic and acidic residues" evidence="1">
    <location>
        <begin position="1506"/>
        <end position="1534"/>
    </location>
</feature>
<dbReference type="EMBL" id="CADEBC010000479">
    <property type="protein sequence ID" value="CAB3233841.1"/>
    <property type="molecule type" value="Genomic_DNA"/>
</dbReference>
<evidence type="ECO:0000313" key="3">
    <source>
        <dbReference type="EMBL" id="CAB3233841.1"/>
    </source>
</evidence>
<dbReference type="GO" id="GO:0010828">
    <property type="term" value="P:positive regulation of D-glucose transmembrane transport"/>
    <property type="evidence" value="ECO:0007669"/>
    <property type="project" value="TreeGrafter"/>
</dbReference>
<feature type="compositionally biased region" description="Basic and acidic residues" evidence="1">
    <location>
        <begin position="533"/>
        <end position="546"/>
    </location>
</feature>
<dbReference type="SMART" id="SM00239">
    <property type="entry name" value="C2"/>
    <property type="match status" value="1"/>
</dbReference>
<evidence type="ECO:0000256" key="1">
    <source>
        <dbReference type="SAM" id="MobiDB-lite"/>
    </source>
</evidence>
<dbReference type="Gene3D" id="2.60.40.150">
    <property type="entry name" value="C2 domain"/>
    <property type="match status" value="1"/>
</dbReference>
<dbReference type="InterPro" id="IPR000008">
    <property type="entry name" value="C2_dom"/>
</dbReference>
<feature type="compositionally biased region" description="Polar residues" evidence="1">
    <location>
        <begin position="1564"/>
        <end position="1581"/>
    </location>
</feature>
<evidence type="ECO:0000313" key="5">
    <source>
        <dbReference type="Proteomes" id="UP000494106"/>
    </source>
</evidence>
<dbReference type="SUPFAM" id="SSF117782">
    <property type="entry name" value="YbjQ-like"/>
    <property type="match status" value="1"/>
</dbReference>
<feature type="compositionally biased region" description="Polar residues" evidence="1">
    <location>
        <begin position="498"/>
        <end position="523"/>
    </location>
</feature>
<dbReference type="GO" id="GO:0072659">
    <property type="term" value="P:protein localization to plasma membrane"/>
    <property type="evidence" value="ECO:0007669"/>
    <property type="project" value="TreeGrafter"/>
</dbReference>
<dbReference type="Proteomes" id="UP000494106">
    <property type="component" value="Unassembled WGS sequence"/>
</dbReference>
<feature type="compositionally biased region" description="Acidic residues" evidence="1">
    <location>
        <begin position="606"/>
        <end position="618"/>
    </location>
</feature>
<organism evidence="3 5">
    <name type="scientific">Arctia plantaginis</name>
    <name type="common">Wood tiger moth</name>
    <name type="synonym">Phalaena plantaginis</name>
    <dbReference type="NCBI Taxonomy" id="874455"/>
    <lineage>
        <taxon>Eukaryota</taxon>
        <taxon>Metazoa</taxon>
        <taxon>Ecdysozoa</taxon>
        <taxon>Arthropoda</taxon>
        <taxon>Hexapoda</taxon>
        <taxon>Insecta</taxon>
        <taxon>Pterygota</taxon>
        <taxon>Neoptera</taxon>
        <taxon>Endopterygota</taxon>
        <taxon>Lepidoptera</taxon>
        <taxon>Glossata</taxon>
        <taxon>Ditrysia</taxon>
        <taxon>Noctuoidea</taxon>
        <taxon>Erebidae</taxon>
        <taxon>Arctiinae</taxon>
        <taxon>Arctia</taxon>
    </lineage>
</organism>
<feature type="domain" description="C2" evidence="2">
    <location>
        <begin position="1"/>
        <end position="107"/>
    </location>
</feature>
<reference evidence="5 6" key="1">
    <citation type="submission" date="2020-04" db="EMBL/GenBank/DDBJ databases">
        <authorList>
            <person name="Wallbank WR R."/>
            <person name="Pardo Diaz C."/>
            <person name="Kozak K."/>
            <person name="Martin S."/>
            <person name="Jiggins C."/>
            <person name="Moest M."/>
            <person name="Warren A I."/>
            <person name="Byers J.R.P. K."/>
            <person name="Montejo-Kovacevich G."/>
            <person name="Yen C E."/>
        </authorList>
    </citation>
    <scope>NUCLEOTIDE SEQUENCE [LARGE SCALE GENOMIC DNA]</scope>
</reference>
<feature type="compositionally biased region" description="Basic and acidic residues" evidence="1">
    <location>
        <begin position="619"/>
        <end position="629"/>
    </location>
</feature>
<dbReference type="InterPro" id="IPR035439">
    <property type="entry name" value="UPF0145_dom_sf"/>
</dbReference>
<feature type="region of interest" description="Disordered" evidence="1">
    <location>
        <begin position="1054"/>
        <end position="1074"/>
    </location>
</feature>
<comment type="caution">
    <text evidence="3">The sequence shown here is derived from an EMBL/GenBank/DDBJ whole genome shotgun (WGS) entry which is preliminary data.</text>
</comment>
<keyword evidence="5" id="KW-1185">Reference proteome</keyword>
<feature type="region of interest" description="Disordered" evidence="1">
    <location>
        <begin position="1505"/>
        <end position="1584"/>
    </location>
</feature>
<accession>A0A8S0ZJW9</accession>
<dbReference type="SUPFAM" id="SSF49562">
    <property type="entry name" value="C2 domain (Calcium/lipid-binding domain, CaLB)"/>
    <property type="match status" value="1"/>
</dbReference>
<feature type="compositionally biased region" description="Low complexity" evidence="1">
    <location>
        <begin position="1054"/>
        <end position="1067"/>
    </location>
</feature>
<dbReference type="EMBL" id="CADEBD010000306">
    <property type="protein sequence ID" value="CAB3238126.1"/>
    <property type="molecule type" value="Genomic_DNA"/>
</dbReference>
<evidence type="ECO:0000313" key="4">
    <source>
        <dbReference type="EMBL" id="CAB3238126.1"/>
    </source>
</evidence>
<dbReference type="OrthoDB" id="419768at2759"/>
<feature type="region of interest" description="Disordered" evidence="1">
    <location>
        <begin position="796"/>
        <end position="822"/>
    </location>
</feature>
<dbReference type="InterPro" id="IPR037785">
    <property type="entry name" value="C2_C2CD5"/>
</dbReference>
<dbReference type="GO" id="GO:0090314">
    <property type="term" value="P:positive regulation of protein targeting to membrane"/>
    <property type="evidence" value="ECO:0007669"/>
    <property type="project" value="TreeGrafter"/>
</dbReference>
<feature type="region of interest" description="Disordered" evidence="1">
    <location>
        <begin position="1428"/>
        <end position="1458"/>
    </location>
</feature>
<dbReference type="PANTHER" id="PTHR37412">
    <property type="entry name" value="C2 DOMAIN-CONTAINING PROTEIN 5"/>
    <property type="match status" value="1"/>
</dbReference>
<feature type="region of interest" description="Disordered" evidence="1">
    <location>
        <begin position="498"/>
        <end position="629"/>
    </location>
</feature>
<dbReference type="InterPro" id="IPR035892">
    <property type="entry name" value="C2_domain_sf"/>
</dbReference>
<proteinExistence type="predicted"/>
<dbReference type="PANTHER" id="PTHR37412:SF2">
    <property type="entry name" value="C2 DOMAIN-CONTAINING PROTEIN 5"/>
    <property type="match status" value="1"/>
</dbReference>
<evidence type="ECO:0000259" key="2">
    <source>
        <dbReference type="PROSITE" id="PS50004"/>
    </source>
</evidence>
<dbReference type="GO" id="GO:0031340">
    <property type="term" value="P:positive regulation of vesicle fusion"/>
    <property type="evidence" value="ECO:0007669"/>
    <property type="project" value="TreeGrafter"/>
</dbReference>
<dbReference type="PROSITE" id="PS50004">
    <property type="entry name" value="C2"/>
    <property type="match status" value="1"/>
</dbReference>
<name>A0A8S0ZJW9_ARCPL</name>
<evidence type="ECO:0000313" key="6">
    <source>
        <dbReference type="Proteomes" id="UP000494256"/>
    </source>
</evidence>
<dbReference type="GO" id="GO:0005886">
    <property type="term" value="C:plasma membrane"/>
    <property type="evidence" value="ECO:0007669"/>
    <property type="project" value="TreeGrafter"/>
</dbReference>